<dbReference type="InterPro" id="IPR029044">
    <property type="entry name" value="Nucleotide-diphossugar_trans"/>
</dbReference>
<dbReference type="AlphaFoldDB" id="A0A1F7JL44"/>
<gene>
    <name evidence="3" type="ORF">A3J15_00060</name>
</gene>
<dbReference type="Gene3D" id="3.90.550.10">
    <property type="entry name" value="Spore Coat Polysaccharide Biosynthesis Protein SpsA, Chain A"/>
    <property type="match status" value="1"/>
</dbReference>
<dbReference type="PANTHER" id="PTHR43630">
    <property type="entry name" value="POLY-BETA-1,6-N-ACETYL-D-GLUCOSAMINE SYNTHASE"/>
    <property type="match status" value="1"/>
</dbReference>
<feature type="transmembrane region" description="Helical" evidence="1">
    <location>
        <begin position="232"/>
        <end position="252"/>
    </location>
</feature>
<evidence type="ECO:0000259" key="2">
    <source>
        <dbReference type="Pfam" id="PF00535"/>
    </source>
</evidence>
<dbReference type="Proteomes" id="UP000176376">
    <property type="component" value="Unassembled WGS sequence"/>
</dbReference>
<evidence type="ECO:0000313" key="4">
    <source>
        <dbReference type="Proteomes" id="UP000176376"/>
    </source>
</evidence>
<organism evidence="3 4">
    <name type="scientific">Candidatus Roizmanbacteria bacterium RIFCSPLOWO2_02_FULL_38_10</name>
    <dbReference type="NCBI Taxonomy" id="1802074"/>
    <lineage>
        <taxon>Bacteria</taxon>
        <taxon>Candidatus Roizmaniibacteriota</taxon>
    </lineage>
</organism>
<keyword evidence="1" id="KW-0472">Membrane</keyword>
<evidence type="ECO:0000313" key="3">
    <source>
        <dbReference type="EMBL" id="OGK56305.1"/>
    </source>
</evidence>
<dbReference type="CDD" id="cd02511">
    <property type="entry name" value="Beta4Glucosyltransferase"/>
    <property type="match status" value="1"/>
</dbReference>
<dbReference type="InterPro" id="IPR001173">
    <property type="entry name" value="Glyco_trans_2-like"/>
</dbReference>
<evidence type="ECO:0000256" key="1">
    <source>
        <dbReference type="SAM" id="Phobius"/>
    </source>
</evidence>
<accession>A0A1F7JL44</accession>
<reference evidence="3 4" key="1">
    <citation type="journal article" date="2016" name="Nat. Commun.">
        <title>Thousands of microbial genomes shed light on interconnected biogeochemical processes in an aquifer system.</title>
        <authorList>
            <person name="Anantharaman K."/>
            <person name="Brown C.T."/>
            <person name="Hug L.A."/>
            <person name="Sharon I."/>
            <person name="Castelle C.J."/>
            <person name="Probst A.J."/>
            <person name="Thomas B.C."/>
            <person name="Singh A."/>
            <person name="Wilkins M.J."/>
            <person name="Karaoz U."/>
            <person name="Brodie E.L."/>
            <person name="Williams K.H."/>
            <person name="Hubbard S.S."/>
            <person name="Banfield J.F."/>
        </authorList>
    </citation>
    <scope>NUCLEOTIDE SEQUENCE [LARGE SCALE GENOMIC DNA]</scope>
</reference>
<name>A0A1F7JL44_9BACT</name>
<comment type="caution">
    <text evidence="3">The sequence shown here is derived from an EMBL/GenBank/DDBJ whole genome shotgun (WGS) entry which is preliminary data.</text>
</comment>
<sequence length="257" mass="29871">MISAIILAKNAEKTIGKTLASIDWVDEVLVVDDESQDNSIQMARDHGARVIERKMENDFATQRNFADRQAKGEWILHIDADEEVSEALAGEILKLVQDDMKKNPDDNEIHAYHIKRRDVWWGRELKYGEVHKAAHIGFIRLYKKGSGVWVGAVHEQFKTDEKTGILSSYLIHRPHPSISSFLKQINKYSSIRADELHLDGCRSNVLKIMFFPPIKFWYNYLLRFGFLEGVEGFIYAFFMAFHTFLVQSKLYMKHYSK</sequence>
<dbReference type="STRING" id="1802074.A3J15_00060"/>
<dbReference type="Pfam" id="PF00535">
    <property type="entry name" value="Glycos_transf_2"/>
    <property type="match status" value="1"/>
</dbReference>
<dbReference type="PANTHER" id="PTHR43630:SF2">
    <property type="entry name" value="GLYCOSYLTRANSFERASE"/>
    <property type="match status" value="1"/>
</dbReference>
<proteinExistence type="predicted"/>
<keyword evidence="1" id="KW-0812">Transmembrane</keyword>
<dbReference type="SUPFAM" id="SSF53448">
    <property type="entry name" value="Nucleotide-diphospho-sugar transferases"/>
    <property type="match status" value="1"/>
</dbReference>
<protein>
    <recommendedName>
        <fullName evidence="2">Glycosyltransferase 2-like domain-containing protein</fullName>
    </recommendedName>
</protein>
<keyword evidence="1" id="KW-1133">Transmembrane helix</keyword>
<feature type="domain" description="Glycosyltransferase 2-like" evidence="2">
    <location>
        <begin position="3"/>
        <end position="101"/>
    </location>
</feature>
<dbReference type="EMBL" id="MGAY01000042">
    <property type="protein sequence ID" value="OGK56305.1"/>
    <property type="molecule type" value="Genomic_DNA"/>
</dbReference>